<accession>A0ABP0FRV2</accession>
<gene>
    <name evidence="3" type="ORF">CVLEPA_LOCUS11502</name>
</gene>
<feature type="compositionally biased region" description="Polar residues" evidence="2">
    <location>
        <begin position="1"/>
        <end position="13"/>
    </location>
</feature>
<evidence type="ECO:0000313" key="3">
    <source>
        <dbReference type="EMBL" id="CAK8681285.1"/>
    </source>
</evidence>
<reference evidence="3 4" key="1">
    <citation type="submission" date="2024-02" db="EMBL/GenBank/DDBJ databases">
        <authorList>
            <person name="Daric V."/>
            <person name="Darras S."/>
        </authorList>
    </citation>
    <scope>NUCLEOTIDE SEQUENCE [LARGE SCALE GENOMIC DNA]</scope>
</reference>
<name>A0ABP0FRV2_CLALP</name>
<evidence type="ECO:0000256" key="1">
    <source>
        <dbReference type="SAM" id="Coils"/>
    </source>
</evidence>
<dbReference type="Proteomes" id="UP001642483">
    <property type="component" value="Unassembled WGS sequence"/>
</dbReference>
<comment type="caution">
    <text evidence="3">The sequence shown here is derived from an EMBL/GenBank/DDBJ whole genome shotgun (WGS) entry which is preliminary data.</text>
</comment>
<feature type="region of interest" description="Disordered" evidence="2">
    <location>
        <begin position="1"/>
        <end position="42"/>
    </location>
</feature>
<keyword evidence="4" id="KW-1185">Reference proteome</keyword>
<protein>
    <submittedName>
        <fullName evidence="3">Uncharacterized protein</fullName>
    </submittedName>
</protein>
<organism evidence="3 4">
    <name type="scientific">Clavelina lepadiformis</name>
    <name type="common">Light-bulb sea squirt</name>
    <name type="synonym">Ascidia lepadiformis</name>
    <dbReference type="NCBI Taxonomy" id="159417"/>
    <lineage>
        <taxon>Eukaryota</taxon>
        <taxon>Metazoa</taxon>
        <taxon>Chordata</taxon>
        <taxon>Tunicata</taxon>
        <taxon>Ascidiacea</taxon>
        <taxon>Aplousobranchia</taxon>
        <taxon>Clavelinidae</taxon>
        <taxon>Clavelina</taxon>
    </lineage>
</organism>
<dbReference type="EMBL" id="CAWYQH010000079">
    <property type="protein sequence ID" value="CAK8681285.1"/>
    <property type="molecule type" value="Genomic_DNA"/>
</dbReference>
<keyword evidence="1" id="KW-0175">Coiled coil</keyword>
<feature type="coiled-coil region" evidence="1">
    <location>
        <begin position="172"/>
        <end position="227"/>
    </location>
</feature>
<proteinExistence type="predicted"/>
<evidence type="ECO:0000256" key="2">
    <source>
        <dbReference type="SAM" id="MobiDB-lite"/>
    </source>
</evidence>
<sequence length="261" mass="29689">MEPTNEGNYSIASSDGLDELNSEIDVPRSSTPVDGKLEKKAPPFRAEDLGAVSREVVGCSYPLNRGENELDKSVESSFSNGDVINEVEDILLKQGGLVSEELAVSNPKALEHFNELQRLVRNKLDRVKLRAIDREREIDALKQDGDTQKKGQSEEEKLCFTPEQQYHVDQFYQRLRIEADNQKTQLMVEREKNKELVEKVSDLENQLKQKLEKIESLSCEAELLRAEVRKNPISSYVEWQHNFLNVCLPNNSNICVKVSGK</sequence>
<evidence type="ECO:0000313" key="4">
    <source>
        <dbReference type="Proteomes" id="UP001642483"/>
    </source>
</evidence>